<comment type="subcellular location">
    <subcellularLocation>
        <location evidence="1">Cytoplasm</location>
        <location evidence="1">Cytoskeleton</location>
    </subcellularLocation>
</comment>
<reference evidence="6" key="1">
    <citation type="journal article" date="2019" name="Plant Biotechnol. J.">
        <title>Genome sequencing of the Australian wild diploid species Gossypium australe highlights disease resistance and delayed gland morphogenesis.</title>
        <authorList>
            <person name="Cai Y."/>
            <person name="Cai X."/>
            <person name="Wang Q."/>
            <person name="Wang P."/>
            <person name="Zhang Y."/>
            <person name="Cai C."/>
            <person name="Xu Y."/>
            <person name="Wang K."/>
            <person name="Zhou Z."/>
            <person name="Wang C."/>
            <person name="Geng S."/>
            <person name="Li B."/>
            <person name="Dong Q."/>
            <person name="Hou Y."/>
            <person name="Wang H."/>
            <person name="Ai P."/>
            <person name="Liu Z."/>
            <person name="Yi F."/>
            <person name="Sun M."/>
            <person name="An G."/>
            <person name="Cheng J."/>
            <person name="Zhang Y."/>
            <person name="Shi Q."/>
            <person name="Xie Y."/>
            <person name="Shi X."/>
            <person name="Chang Y."/>
            <person name="Huang F."/>
            <person name="Chen Y."/>
            <person name="Hong S."/>
            <person name="Mi L."/>
            <person name="Sun Q."/>
            <person name="Zhang L."/>
            <person name="Zhou B."/>
            <person name="Peng R."/>
            <person name="Zhang X."/>
            <person name="Liu F."/>
        </authorList>
    </citation>
    <scope>NUCLEOTIDE SEQUENCE [LARGE SCALE GENOMIC DNA]</scope>
    <source>
        <strain evidence="6">cv. PA1801</strain>
    </source>
</reference>
<keyword evidence="6" id="KW-1185">Reference proteome</keyword>
<dbReference type="AlphaFoldDB" id="A0A5B6V447"/>
<evidence type="ECO:0000256" key="3">
    <source>
        <dbReference type="ARBA" id="ARBA00023175"/>
    </source>
</evidence>
<dbReference type="GO" id="GO:0090307">
    <property type="term" value="P:mitotic spindle assembly"/>
    <property type="evidence" value="ECO:0007669"/>
    <property type="project" value="TreeGrafter"/>
</dbReference>
<dbReference type="GO" id="GO:0051231">
    <property type="term" value="P:spindle elongation"/>
    <property type="evidence" value="ECO:0007669"/>
    <property type="project" value="TreeGrafter"/>
</dbReference>
<accession>A0A5B6V447</accession>
<dbReference type="PANTHER" id="PTHR47970">
    <property type="entry name" value="KINESIN-LIKE PROTEIN KIF11"/>
    <property type="match status" value="1"/>
</dbReference>
<name>A0A5B6V447_9ROSI</name>
<dbReference type="PANTHER" id="PTHR47970:SF32">
    <property type="entry name" value="KINESIN-LIKE PROTEIN KIN-5B"/>
    <property type="match status" value="1"/>
</dbReference>
<sequence length="423" mass="47727">MNYWQATKALESRIKNMTETYASGVTTMKELANKIQRSTSSNMEEMSFAFSSQIEAIEQFLVTAVLEAKKVFEDLQSSLNEQKELLVFSARQQEEGLHRNLISAQEISKATFHFLTDINNQASKFMTTAVKQEEAAREEKQAIEKIAAILATLTSNRSAMVSEASGCMKDMDIQDNRTLQQQMSVMQQVSADVGKEMCKYIEKVESHFVKDTFSAAESRGIMEDGLQECSKIVNVSRQKWENAKTYINELNKSSLADIKSTVRENIKRNHTVHEELLSALSSTGAEVGARTGDITAAINDSLLRDRECKKEIDSLTNCCLDQLKTVQEKHGESISNIRSEAEKCITRDYLVDNHTKPKKRDIVVPSLASIEEMRTSAFEDIEKEENNLENNNRSKWGYNEGKIQQQITSLSPNRTPFADVNSL</sequence>
<dbReference type="Proteomes" id="UP000325315">
    <property type="component" value="Unassembled WGS sequence"/>
</dbReference>
<keyword evidence="4" id="KW-0206">Cytoskeleton</keyword>
<dbReference type="EMBL" id="SMMG02000008">
    <property type="protein sequence ID" value="KAA3463850.1"/>
    <property type="molecule type" value="Genomic_DNA"/>
</dbReference>
<dbReference type="GO" id="GO:0005876">
    <property type="term" value="C:spindle microtubule"/>
    <property type="evidence" value="ECO:0007669"/>
    <property type="project" value="TreeGrafter"/>
</dbReference>
<keyword evidence="2" id="KW-0963">Cytoplasm</keyword>
<evidence type="ECO:0000256" key="1">
    <source>
        <dbReference type="ARBA" id="ARBA00004245"/>
    </source>
</evidence>
<dbReference type="GO" id="GO:0008574">
    <property type="term" value="F:plus-end-directed microtubule motor activity"/>
    <property type="evidence" value="ECO:0007669"/>
    <property type="project" value="TreeGrafter"/>
</dbReference>
<dbReference type="GO" id="GO:0072686">
    <property type="term" value="C:mitotic spindle"/>
    <property type="evidence" value="ECO:0007669"/>
    <property type="project" value="TreeGrafter"/>
</dbReference>
<dbReference type="OrthoDB" id="3176171at2759"/>
<protein>
    <submittedName>
        <fullName evidence="5">Kinesin-related protein</fullName>
    </submittedName>
</protein>
<comment type="caution">
    <text evidence="5">The sequence shown here is derived from an EMBL/GenBank/DDBJ whole genome shotgun (WGS) entry which is preliminary data.</text>
</comment>
<evidence type="ECO:0000313" key="6">
    <source>
        <dbReference type="Proteomes" id="UP000325315"/>
    </source>
</evidence>
<organism evidence="5 6">
    <name type="scientific">Gossypium australe</name>
    <dbReference type="NCBI Taxonomy" id="47621"/>
    <lineage>
        <taxon>Eukaryota</taxon>
        <taxon>Viridiplantae</taxon>
        <taxon>Streptophyta</taxon>
        <taxon>Embryophyta</taxon>
        <taxon>Tracheophyta</taxon>
        <taxon>Spermatophyta</taxon>
        <taxon>Magnoliopsida</taxon>
        <taxon>eudicotyledons</taxon>
        <taxon>Gunneridae</taxon>
        <taxon>Pentapetalae</taxon>
        <taxon>rosids</taxon>
        <taxon>malvids</taxon>
        <taxon>Malvales</taxon>
        <taxon>Malvaceae</taxon>
        <taxon>Malvoideae</taxon>
        <taxon>Gossypium</taxon>
    </lineage>
</organism>
<proteinExistence type="predicted"/>
<keyword evidence="3" id="KW-0505">Motor protein</keyword>
<dbReference type="InterPro" id="IPR047149">
    <property type="entry name" value="KIF11-like"/>
</dbReference>
<evidence type="ECO:0000256" key="2">
    <source>
        <dbReference type="ARBA" id="ARBA00022490"/>
    </source>
</evidence>
<gene>
    <name evidence="5" type="ORF">EPI10_008167</name>
</gene>
<evidence type="ECO:0000313" key="5">
    <source>
        <dbReference type="EMBL" id="KAA3463850.1"/>
    </source>
</evidence>
<evidence type="ECO:0000256" key="4">
    <source>
        <dbReference type="ARBA" id="ARBA00023212"/>
    </source>
</evidence>